<dbReference type="VEuPathDB" id="FungiDB:CJJ09_004699"/>
<feature type="compositionally biased region" description="Low complexity" evidence="1">
    <location>
        <begin position="246"/>
        <end position="257"/>
    </location>
</feature>
<accession>A0A0L0NQB6</accession>
<proteinExistence type="predicted"/>
<feature type="compositionally biased region" description="Polar residues" evidence="1">
    <location>
        <begin position="52"/>
        <end position="68"/>
    </location>
</feature>
<feature type="region of interest" description="Disordered" evidence="1">
    <location>
        <begin position="428"/>
        <end position="454"/>
    </location>
</feature>
<comment type="caution">
    <text evidence="2">The sequence shown here is derived from an EMBL/GenBank/DDBJ whole genome shotgun (WGS) entry which is preliminary data.</text>
</comment>
<feature type="compositionally biased region" description="Polar residues" evidence="1">
    <location>
        <begin position="127"/>
        <end position="142"/>
    </location>
</feature>
<name>A0A0L0NQB6_CANAR</name>
<dbReference type="EMBL" id="LGST01000057">
    <property type="protein sequence ID" value="KND96204.1"/>
    <property type="molecule type" value="Genomic_DNA"/>
</dbReference>
<dbReference type="VEuPathDB" id="FungiDB:QG37_07330"/>
<gene>
    <name evidence="2" type="ORF">QG37_07330</name>
</gene>
<evidence type="ECO:0000313" key="3">
    <source>
        <dbReference type="Proteomes" id="UP000037122"/>
    </source>
</evidence>
<feature type="region of interest" description="Disordered" evidence="1">
    <location>
        <begin position="692"/>
        <end position="733"/>
    </location>
</feature>
<feature type="region of interest" description="Disordered" evidence="1">
    <location>
        <begin position="52"/>
        <end position="143"/>
    </location>
</feature>
<feature type="compositionally biased region" description="Polar residues" evidence="1">
    <location>
        <begin position="428"/>
        <end position="444"/>
    </location>
</feature>
<evidence type="ECO:0000313" key="2">
    <source>
        <dbReference type="EMBL" id="KND96204.1"/>
    </source>
</evidence>
<dbReference type="VEuPathDB" id="FungiDB:CJJ07_005339"/>
<dbReference type="AlphaFoldDB" id="A0A0L0NQB6"/>
<reference evidence="3" key="1">
    <citation type="journal article" date="2015" name="BMC Genomics">
        <title>Draft genome of a commonly misdiagnosed multidrug resistant pathogen Candida auris.</title>
        <authorList>
            <person name="Chatterjee S."/>
            <person name="Alampalli S.V."/>
            <person name="Nageshan R.K."/>
            <person name="Chettiar S.T."/>
            <person name="Joshi S."/>
            <person name="Tatu U.S."/>
        </authorList>
    </citation>
    <scope>NUCLEOTIDE SEQUENCE [LARGE SCALE GENOMIC DNA]</scope>
    <source>
        <strain evidence="3">6684</strain>
    </source>
</reference>
<feature type="compositionally biased region" description="Low complexity" evidence="1">
    <location>
        <begin position="265"/>
        <end position="278"/>
    </location>
</feature>
<feature type="region of interest" description="Disordered" evidence="1">
    <location>
        <begin position="244"/>
        <end position="283"/>
    </location>
</feature>
<feature type="compositionally biased region" description="Polar residues" evidence="1">
    <location>
        <begin position="77"/>
        <end position="92"/>
    </location>
</feature>
<dbReference type="VEuPathDB" id="FungiDB:CJI96_0004465"/>
<feature type="region of interest" description="Disordered" evidence="1">
    <location>
        <begin position="321"/>
        <end position="348"/>
    </location>
</feature>
<evidence type="ECO:0000256" key="1">
    <source>
        <dbReference type="SAM" id="MobiDB-lite"/>
    </source>
</evidence>
<dbReference type="Proteomes" id="UP000037122">
    <property type="component" value="Unassembled WGS sequence"/>
</dbReference>
<protein>
    <submittedName>
        <fullName evidence="2">Uncharacterized protein</fullName>
    </submittedName>
</protein>
<dbReference type="VEuPathDB" id="FungiDB:CJI97_004766"/>
<sequence>MEREKRSSKLLGSKLSAIFALESPTRSHHGETQAQLVEHGFNVNHNVQNKTNTEIANFTRPISGTKFPQSLKDEASVPTSSNHTTLESPKKTASTRKLSRKPPPPDDYLAGKQNARSTQKAALGNLSRPQQHMQSPTKSNRVNMDDMDEIITALEDEIKEMNKPELRPKTPPIKSPLKTAMTTHIEDKDDTVKPNDSDSFAISQKDPTNYLNELDYPREDEFSNKINCNIPHLNFQTEVYQGTEQSMSSFTNGSSSSEYLPNTKSLPPLQSPLQSVPSNKESSATIHLNNLHDTWSHSSLALAPPQTSLESFQFMDTMENIPNENQRGSDSSTSSIRCDRSKPTESQISISLPQRLEIFDFIKTPELSSGQERSNYPNHPSLRQAQNITTSAQHTKYKAEQSTNEYDTLYMSRPNMENLLPQTRATSLHQPKNAPKNSISNDILSSRGFGSPSSNATFHRKSLSMSSIFSSNSNRHINLATLKKSITLRPGEGERSNYVQTVRRNAGTAYNDLGQESWKLPVGILPTDKRVLLPTNDRYTRMRGSRKNQSSVVGLKHGHLAPRLLAAEVDESEGLNKFGLLGRSNTFQKSEKTISSESLLKLGIQSASISRGNSLHQSSRATSRTASIAESALSIGTPSLVPSTPKRSQFGTQTNLSRQALISSRVSVGSLIEPKLSEGYYQHPGYYLDEEAEFAEDYSHSTEGTMNNDDDDASIEKPRLFLANPDSASSDNE</sequence>
<dbReference type="VEuPathDB" id="FungiDB:B9J08_004686"/>
<feature type="compositionally biased region" description="Polar residues" evidence="1">
    <location>
        <begin position="321"/>
        <end position="336"/>
    </location>
</feature>
<organism evidence="2 3">
    <name type="scientific">Candidozyma auris</name>
    <name type="common">Yeast</name>
    <name type="synonym">Candida auris</name>
    <dbReference type="NCBI Taxonomy" id="498019"/>
    <lineage>
        <taxon>Eukaryota</taxon>
        <taxon>Fungi</taxon>
        <taxon>Dikarya</taxon>
        <taxon>Ascomycota</taxon>
        <taxon>Saccharomycotina</taxon>
        <taxon>Pichiomycetes</taxon>
        <taxon>Metschnikowiaceae</taxon>
        <taxon>Candidozyma</taxon>
    </lineage>
</organism>